<keyword evidence="1" id="KW-0175">Coiled coil</keyword>
<dbReference type="GO" id="GO:0006355">
    <property type="term" value="P:regulation of DNA-templated transcription"/>
    <property type="evidence" value="ECO:0007669"/>
    <property type="project" value="TreeGrafter"/>
</dbReference>
<dbReference type="SUPFAM" id="SSF50249">
    <property type="entry name" value="Nucleic acid-binding proteins"/>
    <property type="match status" value="3"/>
</dbReference>
<evidence type="ECO:0000259" key="2">
    <source>
        <dbReference type="SMART" id="SM01341"/>
    </source>
</evidence>
<evidence type="ECO:0000313" key="3">
    <source>
        <dbReference type="EMBL" id="RUS89297.1"/>
    </source>
</evidence>
<dbReference type="Pfam" id="PF09103">
    <property type="entry name" value="BRCA-2_OB1"/>
    <property type="match status" value="1"/>
</dbReference>
<gene>
    <name evidence="3" type="ORF">EGW08_002971</name>
</gene>
<dbReference type="PANTHER" id="PTHR11289">
    <property type="entry name" value="BREAST CANCER TYPE 2 SUSCEPTIBILITY PROTEIN BRCA2"/>
    <property type="match status" value="1"/>
</dbReference>
<evidence type="ECO:0000313" key="4">
    <source>
        <dbReference type="Proteomes" id="UP000271974"/>
    </source>
</evidence>
<dbReference type="PANTHER" id="PTHR11289:SF0">
    <property type="entry name" value="BREAST CANCER TYPE 2 SUSCEPTIBILITY PROTEIN"/>
    <property type="match status" value="1"/>
</dbReference>
<dbReference type="InterPro" id="IPR015188">
    <property type="entry name" value="BRCA2_OB_3"/>
</dbReference>
<protein>
    <recommendedName>
        <fullName evidence="2">Tower domain-containing protein</fullName>
    </recommendedName>
</protein>
<sequence length="752" mass="84377">TNAETSVAPSLELEEAVMAQEKLIRNKKRRKVQPSLGRWLEARKRRVSGDKTLQPLSFLAPENKDHHTRQELLSMGVCHSTLAVTSLNAKDYRFQLRRFFPCAGGSILVGDGALLLPDPHGCAGAEEFYKAFLTVAGVDPSLCDEAWLRNHYRWLVWKLAAYEICWPSQFAGRCLTPDILMLQLKYRYDREVDACNRSAIKKIVERDDTPGKRMVFCVAAVHTQAGAQPVLELTDGWYSMRAQIDSALSTLVSTGRIRPGVKIVTSGAELVGGHGACSPLEIPESLMLKLSGNSTRPARCYARLGYCAPSSPMCVPLLSLNHQGGAVGCVDIVLSRKYPTMYMEKLSDGACIFRTREEEEKANRKHEEKRQDQIEKLYSSLQAEREKQSPSKGAKRARRLVRREIEKLWTGQELSEAMESALNPEDFQQCLSGSQMERLAEYKRCESDRRQQEINLRLQEAMAKAGHERRNVVPVKKFRVNGCCRKDIDRKASCIVTVWRPGPDWVDMVEGRRYRLYSMAVGPVSTGGSDFTNHVTLTATRQSRLQEKQISDNLLDLVYEKKEVWTVSDLKSSRPKGDEFDFVGVLLKVKEADKLSQPTVLYVCDAEQGILSVNIWPGRQSPVCSSASPGQVLCMSSLFLRRSAARERESVPHLTNSAVMAADARSDFTCFSTSAHASCHSAQFTQMMSLAKEPEFLAEAQMVLEKQLQAQGTSYRTQPTADRNIHGKSDCLCGRTTMQTSHPMLWRRFSAS</sequence>
<dbReference type="InterPro" id="IPR015205">
    <property type="entry name" value="Tower_dom"/>
</dbReference>
<keyword evidence="4" id="KW-1185">Reference proteome</keyword>
<dbReference type="GO" id="GO:0005634">
    <property type="term" value="C:nucleus"/>
    <property type="evidence" value="ECO:0007669"/>
    <property type="project" value="TreeGrafter"/>
</dbReference>
<dbReference type="GO" id="GO:0000724">
    <property type="term" value="P:double-strand break repair via homologous recombination"/>
    <property type="evidence" value="ECO:0007669"/>
    <property type="project" value="InterPro"/>
</dbReference>
<feature type="coiled-coil region" evidence="1">
    <location>
        <begin position="356"/>
        <end position="384"/>
    </location>
</feature>
<dbReference type="OrthoDB" id="21095at2759"/>
<dbReference type="SMART" id="SM01341">
    <property type="entry name" value="Tower"/>
    <property type="match status" value="1"/>
</dbReference>
<dbReference type="Gene3D" id="2.40.50.140">
    <property type="entry name" value="Nucleic acid-binding proteins"/>
    <property type="match status" value="3"/>
</dbReference>
<dbReference type="Pfam" id="PF09169">
    <property type="entry name" value="BRCA-2_helical"/>
    <property type="match status" value="1"/>
</dbReference>
<dbReference type="Pfam" id="PF09104">
    <property type="entry name" value="BRCA-2_OB3"/>
    <property type="match status" value="1"/>
</dbReference>
<dbReference type="Proteomes" id="UP000271974">
    <property type="component" value="Unassembled WGS sequence"/>
</dbReference>
<dbReference type="SUPFAM" id="SSF81872">
    <property type="entry name" value="BRCA2 helical domain"/>
    <property type="match status" value="1"/>
</dbReference>
<dbReference type="InterPro" id="IPR015525">
    <property type="entry name" value="BRCA2"/>
</dbReference>
<dbReference type="Pfam" id="PF09121">
    <property type="entry name" value="Tower"/>
    <property type="match status" value="1"/>
</dbReference>
<dbReference type="AlphaFoldDB" id="A0A3S0ZXR0"/>
<feature type="domain" description="Tower" evidence="2">
    <location>
        <begin position="343"/>
        <end position="384"/>
    </location>
</feature>
<dbReference type="EMBL" id="RQTK01000060">
    <property type="protein sequence ID" value="RUS89297.1"/>
    <property type="molecule type" value="Genomic_DNA"/>
</dbReference>
<reference evidence="3 4" key="1">
    <citation type="submission" date="2019-01" db="EMBL/GenBank/DDBJ databases">
        <title>A draft genome assembly of the solar-powered sea slug Elysia chlorotica.</title>
        <authorList>
            <person name="Cai H."/>
            <person name="Li Q."/>
            <person name="Fang X."/>
            <person name="Li J."/>
            <person name="Curtis N.E."/>
            <person name="Altenburger A."/>
            <person name="Shibata T."/>
            <person name="Feng M."/>
            <person name="Maeda T."/>
            <person name="Schwartz J.A."/>
            <person name="Shigenobu S."/>
            <person name="Lundholm N."/>
            <person name="Nishiyama T."/>
            <person name="Yang H."/>
            <person name="Hasebe M."/>
            <person name="Li S."/>
            <person name="Pierce S.K."/>
            <person name="Wang J."/>
        </authorList>
    </citation>
    <scope>NUCLEOTIDE SEQUENCE [LARGE SCALE GENOMIC DNA]</scope>
    <source>
        <strain evidence="3">EC2010</strain>
        <tissue evidence="3">Whole organism of an adult</tissue>
    </source>
</reference>
<dbReference type="InterPro" id="IPR015187">
    <property type="entry name" value="BRCA2_OB_1"/>
</dbReference>
<dbReference type="CDD" id="cd04493">
    <property type="entry name" value="BRCA2DBD_OB1"/>
    <property type="match status" value="1"/>
</dbReference>
<evidence type="ECO:0000256" key="1">
    <source>
        <dbReference type="SAM" id="Coils"/>
    </source>
</evidence>
<feature type="non-terminal residue" evidence="3">
    <location>
        <position position="1"/>
    </location>
</feature>
<dbReference type="InterPro" id="IPR036315">
    <property type="entry name" value="BRCA2_hlx_sf"/>
</dbReference>
<proteinExistence type="predicted"/>
<dbReference type="InterPro" id="IPR015252">
    <property type="entry name" value="BRCA2_hlx"/>
</dbReference>
<accession>A0A3S0ZXR0</accession>
<dbReference type="SUPFAM" id="SSF81878">
    <property type="entry name" value="BRCA2 tower domain"/>
    <property type="match status" value="1"/>
</dbReference>
<dbReference type="Gene3D" id="6.10.70.10">
    <property type="match status" value="1"/>
</dbReference>
<dbReference type="STRING" id="188477.A0A3S0ZXR0"/>
<name>A0A3S0ZXR0_ELYCH</name>
<organism evidence="3 4">
    <name type="scientific">Elysia chlorotica</name>
    <name type="common">Eastern emerald elysia</name>
    <name type="synonym">Sea slug</name>
    <dbReference type="NCBI Taxonomy" id="188477"/>
    <lineage>
        <taxon>Eukaryota</taxon>
        <taxon>Metazoa</taxon>
        <taxon>Spiralia</taxon>
        <taxon>Lophotrochozoa</taxon>
        <taxon>Mollusca</taxon>
        <taxon>Gastropoda</taxon>
        <taxon>Heterobranchia</taxon>
        <taxon>Euthyneura</taxon>
        <taxon>Panpulmonata</taxon>
        <taxon>Sacoglossa</taxon>
        <taxon>Placobranchoidea</taxon>
        <taxon>Plakobranchidae</taxon>
        <taxon>Elysia</taxon>
    </lineage>
</organism>
<comment type="caution">
    <text evidence="3">The sequence shown here is derived from an EMBL/GenBank/DDBJ whole genome shotgun (WGS) entry which is preliminary data.</text>
</comment>
<dbReference type="InterPro" id="IPR012340">
    <property type="entry name" value="NA-bd_OB-fold"/>
</dbReference>